<dbReference type="InterPro" id="IPR055487">
    <property type="entry name" value="DUF7059"/>
</dbReference>
<dbReference type="RefSeq" id="WP_013020286.1">
    <property type="nucleotide sequence ID" value="NC_013947.1"/>
</dbReference>
<keyword evidence="3 8" id="KW-0808">Transferase</keyword>
<dbReference type="PANTHER" id="PTHR45875">
    <property type="entry name" value="METHYLTRANSFERASE N6AMT1"/>
    <property type="match status" value="1"/>
</dbReference>
<keyword evidence="9" id="KW-1185">Reference proteome</keyword>
<evidence type="ECO:0000259" key="6">
    <source>
        <dbReference type="Pfam" id="PF23186"/>
    </source>
</evidence>
<dbReference type="GO" id="GO:0032259">
    <property type="term" value="P:methylation"/>
    <property type="evidence" value="ECO:0007669"/>
    <property type="project" value="UniProtKB-KW"/>
</dbReference>
<sequence length="481" mass="51980">MHTLLDAADIERLREALESAGFREPALRDRYGAEPLAAARRGDHRALLAASDDGDRLSVLVRLFVCRVDEDEVAEALAPLSLEAALAAGLIAETEDGYRAGLSLEIHGEHWLLSDAPAEAGRGLAADHVLGPAGAAKSMAGYMLRRPVESALDVGTGGGVLAFDLSGHAKRVTGTDISRRALLFAATNAVLNGLDWELLAGDMLEPVAGRRFDQIVSNPPFIVGPGHGDFDYRDSGRPGDAVCAELAAAAPGLLNPGGTLQFMANWCHVKGQQWSDRIAGWFAGSGCTVWAIQREVADPLEYVRFWQRDAAVDHDPHRLAAWLDWFDANDIEAVGFGVVNARFHGGETSVVCEDLRHTPERPFSEVIGDWFDVHARLAELTPEQLYGARLRLAEGVRLHQEAVPGPEGWEVERQLLAASPRVEEIDPLLVSFLGGCDGSVAMRTQVRILAQAHEADEALLAASLSTVVRRLIRDGFLRIAD</sequence>
<dbReference type="GO" id="GO:0008757">
    <property type="term" value="F:S-adenosylmethionine-dependent methyltransferase activity"/>
    <property type="evidence" value="ECO:0007669"/>
    <property type="project" value="TreeGrafter"/>
</dbReference>
<dbReference type="Pfam" id="PF05175">
    <property type="entry name" value="MTS"/>
    <property type="match status" value="1"/>
</dbReference>
<keyword evidence="2 8" id="KW-0489">Methyltransferase</keyword>
<evidence type="ECO:0000259" key="7">
    <source>
        <dbReference type="Pfam" id="PF25004"/>
    </source>
</evidence>
<dbReference type="InterPro" id="IPR007848">
    <property type="entry name" value="Small_mtfrase_dom"/>
</dbReference>
<evidence type="ECO:0000259" key="5">
    <source>
        <dbReference type="Pfam" id="PF05175"/>
    </source>
</evidence>
<dbReference type="InterPro" id="IPR029063">
    <property type="entry name" value="SAM-dependent_MTases_sf"/>
</dbReference>
<proteinExistence type="inferred from homology"/>
<dbReference type="STRING" id="446470.Snas_5079"/>
<evidence type="ECO:0000313" key="8">
    <source>
        <dbReference type="EMBL" id="ADD44715.1"/>
    </source>
</evidence>
<evidence type="ECO:0000256" key="3">
    <source>
        <dbReference type="ARBA" id="ARBA00022679"/>
    </source>
</evidence>
<dbReference type="PANTHER" id="PTHR45875:SF1">
    <property type="entry name" value="METHYLTRANSFERASE N6AMT1"/>
    <property type="match status" value="1"/>
</dbReference>
<dbReference type="AlphaFoldDB" id="D3QAR9"/>
<dbReference type="KEGG" id="sna:Snas_5079"/>
<evidence type="ECO:0000256" key="2">
    <source>
        <dbReference type="ARBA" id="ARBA00022603"/>
    </source>
</evidence>
<dbReference type="GO" id="GO:0008170">
    <property type="term" value="F:N-methyltransferase activity"/>
    <property type="evidence" value="ECO:0007669"/>
    <property type="project" value="UniProtKB-ARBA"/>
</dbReference>
<name>D3QAR9_STANL</name>
<dbReference type="GO" id="GO:0003676">
    <property type="term" value="F:nucleic acid binding"/>
    <property type="evidence" value="ECO:0007669"/>
    <property type="project" value="InterPro"/>
</dbReference>
<accession>D3QAR9</accession>
<dbReference type="Pfam" id="PF23186">
    <property type="entry name" value="DUF7059"/>
    <property type="match status" value="1"/>
</dbReference>
<dbReference type="PROSITE" id="PS00092">
    <property type="entry name" value="N6_MTASE"/>
    <property type="match status" value="1"/>
</dbReference>
<dbReference type="GO" id="GO:0008276">
    <property type="term" value="F:protein methyltransferase activity"/>
    <property type="evidence" value="ECO:0007669"/>
    <property type="project" value="TreeGrafter"/>
</dbReference>
<feature type="domain" description="Methyltransferase small" evidence="5">
    <location>
        <begin position="149"/>
        <end position="265"/>
    </location>
</feature>
<evidence type="ECO:0000313" key="9">
    <source>
        <dbReference type="Proteomes" id="UP000000844"/>
    </source>
</evidence>
<feature type="domain" description="DUF7782" evidence="7">
    <location>
        <begin position="369"/>
        <end position="477"/>
    </location>
</feature>
<dbReference type="InterPro" id="IPR056684">
    <property type="entry name" value="DUF7782"/>
</dbReference>
<evidence type="ECO:0000256" key="4">
    <source>
        <dbReference type="ARBA" id="ARBA00022691"/>
    </source>
</evidence>
<comment type="similarity">
    <text evidence="1">Belongs to the eukaryotic/archaeal PrmC-related family.</text>
</comment>
<dbReference type="Pfam" id="PF25004">
    <property type="entry name" value="DUF7782"/>
    <property type="match status" value="1"/>
</dbReference>
<gene>
    <name evidence="8" type="ordered locus">Snas_5079</name>
</gene>
<organism evidence="8 9">
    <name type="scientific">Stackebrandtia nassauensis (strain DSM 44728 / CIP 108903 / NRRL B-16338 / NBRC 102104 / LLR-40K-21)</name>
    <dbReference type="NCBI Taxonomy" id="446470"/>
    <lineage>
        <taxon>Bacteria</taxon>
        <taxon>Bacillati</taxon>
        <taxon>Actinomycetota</taxon>
        <taxon>Actinomycetes</taxon>
        <taxon>Glycomycetales</taxon>
        <taxon>Glycomycetaceae</taxon>
        <taxon>Stackebrandtia</taxon>
    </lineage>
</organism>
<dbReference type="CDD" id="cd02440">
    <property type="entry name" value="AdoMet_MTases"/>
    <property type="match status" value="1"/>
</dbReference>
<evidence type="ECO:0000256" key="1">
    <source>
        <dbReference type="ARBA" id="ARBA00006149"/>
    </source>
</evidence>
<dbReference type="OrthoDB" id="129465at2"/>
<dbReference type="GO" id="GO:0035657">
    <property type="term" value="C:eRF1 methyltransferase complex"/>
    <property type="evidence" value="ECO:0007669"/>
    <property type="project" value="TreeGrafter"/>
</dbReference>
<dbReference type="EMBL" id="CP001778">
    <property type="protein sequence ID" value="ADD44715.1"/>
    <property type="molecule type" value="Genomic_DNA"/>
</dbReference>
<dbReference type="eggNOG" id="COG2890">
    <property type="taxonomic scope" value="Bacteria"/>
</dbReference>
<dbReference type="InterPro" id="IPR002052">
    <property type="entry name" value="DNA_methylase_N6_adenine_CS"/>
</dbReference>
<reference evidence="8 9" key="1">
    <citation type="journal article" date="2009" name="Stand. Genomic Sci.">
        <title>Complete genome sequence of Stackebrandtia nassauensis type strain (LLR-40K-21).</title>
        <authorList>
            <person name="Munk C."/>
            <person name="Lapidus A."/>
            <person name="Copeland A."/>
            <person name="Jando M."/>
            <person name="Mayilraj S."/>
            <person name="Glavina Del Rio T."/>
            <person name="Nolan M."/>
            <person name="Chen F."/>
            <person name="Lucas S."/>
            <person name="Tice H."/>
            <person name="Cheng J.F."/>
            <person name="Han C."/>
            <person name="Detter J.C."/>
            <person name="Bruce D."/>
            <person name="Goodwin L."/>
            <person name="Chain P."/>
            <person name="Pitluck S."/>
            <person name="Goker M."/>
            <person name="Ovchinikova G."/>
            <person name="Pati A."/>
            <person name="Ivanova N."/>
            <person name="Mavromatis K."/>
            <person name="Chen A."/>
            <person name="Palaniappan K."/>
            <person name="Land M."/>
            <person name="Hauser L."/>
            <person name="Chang Y.J."/>
            <person name="Jeffries C.D."/>
            <person name="Bristow J."/>
            <person name="Eisen J.A."/>
            <person name="Markowitz V."/>
            <person name="Hugenholtz P."/>
            <person name="Kyrpides N.C."/>
            <person name="Klenk H.P."/>
        </authorList>
    </citation>
    <scope>NUCLEOTIDE SEQUENCE [LARGE SCALE GENOMIC DNA]</scope>
    <source>
        <strain evidence="9">DSM 44728 / CIP 108903 / NRRL B-16338 / NBRC 102104 / LLR-40K-21</strain>
    </source>
</reference>
<dbReference type="InterPro" id="IPR052190">
    <property type="entry name" value="Euk-Arch_PrmC-MTase"/>
</dbReference>
<protein>
    <submittedName>
        <fullName evidence="8">Methyltransferase small</fullName>
    </submittedName>
</protein>
<keyword evidence="4" id="KW-0949">S-adenosyl-L-methionine</keyword>
<dbReference type="SUPFAM" id="SSF53335">
    <property type="entry name" value="S-adenosyl-L-methionine-dependent methyltransferases"/>
    <property type="match status" value="1"/>
</dbReference>
<feature type="domain" description="DUF7059" evidence="6">
    <location>
        <begin position="20"/>
        <end position="100"/>
    </location>
</feature>
<dbReference type="HOGENOM" id="CLU_022532_0_0_11"/>
<dbReference type="Proteomes" id="UP000000844">
    <property type="component" value="Chromosome"/>
</dbReference>
<dbReference type="Gene3D" id="3.40.50.150">
    <property type="entry name" value="Vaccinia Virus protein VP39"/>
    <property type="match status" value="1"/>
</dbReference>